<evidence type="ECO:0000256" key="1">
    <source>
        <dbReference type="SAM" id="Phobius"/>
    </source>
</evidence>
<gene>
    <name evidence="2" type="ORF">B9Z55_027734</name>
</gene>
<evidence type="ECO:0000313" key="3">
    <source>
        <dbReference type="Proteomes" id="UP000230233"/>
    </source>
</evidence>
<feature type="transmembrane region" description="Helical" evidence="1">
    <location>
        <begin position="58"/>
        <end position="78"/>
    </location>
</feature>
<comment type="caution">
    <text evidence="2">The sequence shown here is derived from an EMBL/GenBank/DDBJ whole genome shotgun (WGS) entry which is preliminary data.</text>
</comment>
<evidence type="ECO:0000313" key="2">
    <source>
        <dbReference type="EMBL" id="PIC13316.1"/>
    </source>
</evidence>
<dbReference type="AlphaFoldDB" id="A0A2G5SEK8"/>
<keyword evidence="1" id="KW-0812">Transmembrane</keyword>
<accession>A0A2G5SEK8</accession>
<feature type="transmembrane region" description="Helical" evidence="1">
    <location>
        <begin position="231"/>
        <end position="254"/>
    </location>
</feature>
<dbReference type="PANTHER" id="PTHR31720">
    <property type="entry name" value="SERPENTINE RECEPTOR, CLASS Z-RELATED"/>
    <property type="match status" value="1"/>
</dbReference>
<proteinExistence type="predicted"/>
<keyword evidence="1" id="KW-0472">Membrane</keyword>
<dbReference type="OrthoDB" id="5876498at2759"/>
<keyword evidence="1" id="KW-1133">Transmembrane helix</keyword>
<dbReference type="Proteomes" id="UP000230233">
    <property type="component" value="Unassembled WGS sequence"/>
</dbReference>
<feature type="transmembrane region" description="Helical" evidence="1">
    <location>
        <begin position="184"/>
        <end position="205"/>
    </location>
</feature>
<feature type="transmembrane region" description="Helical" evidence="1">
    <location>
        <begin position="12"/>
        <end position="38"/>
    </location>
</feature>
<reference evidence="3" key="1">
    <citation type="submission" date="2017-10" db="EMBL/GenBank/DDBJ databases">
        <title>Rapid genome shrinkage in a self-fertile nematode reveals novel sperm competition proteins.</title>
        <authorList>
            <person name="Yin D."/>
            <person name="Schwarz E.M."/>
            <person name="Thomas C.G."/>
            <person name="Felde R.L."/>
            <person name="Korf I.F."/>
            <person name="Cutter A.D."/>
            <person name="Schartner C.M."/>
            <person name="Ralston E.J."/>
            <person name="Meyer B.J."/>
            <person name="Haag E.S."/>
        </authorList>
    </citation>
    <scope>NUCLEOTIDE SEQUENCE [LARGE SCALE GENOMIC DNA]</scope>
    <source>
        <strain evidence="3">JU1422</strain>
    </source>
</reference>
<dbReference type="PANTHER" id="PTHR31720:SF12">
    <property type="entry name" value="SERPENTINE RECEPTOR, CLASS T-RELATED"/>
    <property type="match status" value="1"/>
</dbReference>
<feature type="transmembrane region" description="Helical" evidence="1">
    <location>
        <begin position="144"/>
        <end position="163"/>
    </location>
</feature>
<dbReference type="Pfam" id="PF10325">
    <property type="entry name" value="7TM_GPCR_Srz"/>
    <property type="match status" value="1"/>
</dbReference>
<feature type="transmembrane region" description="Helical" evidence="1">
    <location>
        <begin position="98"/>
        <end position="124"/>
    </location>
</feature>
<keyword evidence="3" id="KW-1185">Reference proteome</keyword>
<name>A0A2G5SEK8_9PELO</name>
<sequence>MKKSLMEQVFLIVFWLAFLFFIFLIILLICIFPFFLMVYSFNYYRDRETTIFSITKHFYNAIRLFYLGLSFLVAYFIFEIKYFTLEEKFTSSSVPTDLIIMSLIGILLVIFVHTHHFILSVLAIQRFYLYFFWNTESFKDSTWFLKWTYFVFYGFHILFFISVKLMSENSQAFVSKVYSMAYPIYYIGLNMLLFSAALLYIPIFLSVRKLEHLVSAKFYKPHKYILNQTKLILAFKTLYCVFCIIDLISTPVTIQMSYLYCSKRNVQTLKFMFSKVFNGLKVEPFTLQNEATIMALS</sequence>
<protein>
    <recommendedName>
        <fullName evidence="4">Serpentine receptor class gamma</fullName>
    </recommendedName>
</protein>
<organism evidence="2 3">
    <name type="scientific">Caenorhabditis nigoni</name>
    <dbReference type="NCBI Taxonomy" id="1611254"/>
    <lineage>
        <taxon>Eukaryota</taxon>
        <taxon>Metazoa</taxon>
        <taxon>Ecdysozoa</taxon>
        <taxon>Nematoda</taxon>
        <taxon>Chromadorea</taxon>
        <taxon>Rhabditida</taxon>
        <taxon>Rhabditina</taxon>
        <taxon>Rhabditomorpha</taxon>
        <taxon>Rhabditoidea</taxon>
        <taxon>Rhabditidae</taxon>
        <taxon>Peloderinae</taxon>
        <taxon>Caenorhabditis</taxon>
    </lineage>
</organism>
<dbReference type="InterPro" id="IPR018817">
    <property type="entry name" value="7TM_GPCR_serpentine_rcpt_Srz"/>
</dbReference>
<dbReference type="EMBL" id="PDUG01000013">
    <property type="protein sequence ID" value="PIC13316.1"/>
    <property type="molecule type" value="Genomic_DNA"/>
</dbReference>
<evidence type="ECO:0008006" key="4">
    <source>
        <dbReference type="Google" id="ProtNLM"/>
    </source>
</evidence>